<name>A0ACB8TNU6_9APHY</name>
<proteinExistence type="predicted"/>
<sequence>MDFSPFWSIQCVIAVWLTYRPLCAYEYCLTFPAEIRLIWKRRKSVASILFLVNRYTFLCYSGSGLVQLVAWGSDNSYTGVLTCDVVARINDICMIVMHLVLAIFAALRTYAIWDQNRVVFTCVLGLGLLFPIGDIYRISRQTYHPFPNPIPGCSTSSSLPYGLTPKIGSDQLLYVYDPSCASLLGLGSNVIFELVVVILTWTRTFPAVRQLEWLNMNLTQNVTYIIFRNGKPPLFLSAILVINLSGLPQFIPMIMSGQVDRDSQPQNLQVSDKGIVTSLIEAITSILISRFILSLRENYAPRNEDDGGTSLHIADMSFRVFPSSQELHTEERCCDLESAGCQNDKAENFVSK</sequence>
<dbReference type="EMBL" id="MU274958">
    <property type="protein sequence ID" value="KAI0083627.1"/>
    <property type="molecule type" value="Genomic_DNA"/>
</dbReference>
<comment type="caution">
    <text evidence="1">The sequence shown here is derived from an EMBL/GenBank/DDBJ whole genome shotgun (WGS) entry which is preliminary data.</text>
</comment>
<gene>
    <name evidence="1" type="ORF">BDY19DRAFT_976585</name>
</gene>
<accession>A0ACB8TNU6</accession>
<evidence type="ECO:0000313" key="2">
    <source>
        <dbReference type="Proteomes" id="UP001055072"/>
    </source>
</evidence>
<evidence type="ECO:0000313" key="1">
    <source>
        <dbReference type="EMBL" id="KAI0083627.1"/>
    </source>
</evidence>
<organism evidence="1 2">
    <name type="scientific">Irpex rosettiformis</name>
    <dbReference type="NCBI Taxonomy" id="378272"/>
    <lineage>
        <taxon>Eukaryota</taxon>
        <taxon>Fungi</taxon>
        <taxon>Dikarya</taxon>
        <taxon>Basidiomycota</taxon>
        <taxon>Agaricomycotina</taxon>
        <taxon>Agaricomycetes</taxon>
        <taxon>Polyporales</taxon>
        <taxon>Irpicaceae</taxon>
        <taxon>Irpex</taxon>
    </lineage>
</organism>
<dbReference type="Proteomes" id="UP001055072">
    <property type="component" value="Unassembled WGS sequence"/>
</dbReference>
<keyword evidence="2" id="KW-1185">Reference proteome</keyword>
<protein>
    <submittedName>
        <fullName evidence="1">Uncharacterized protein</fullName>
    </submittedName>
</protein>
<reference evidence="1" key="1">
    <citation type="journal article" date="2021" name="Environ. Microbiol.">
        <title>Gene family expansions and transcriptome signatures uncover fungal adaptations to wood decay.</title>
        <authorList>
            <person name="Hage H."/>
            <person name="Miyauchi S."/>
            <person name="Viragh M."/>
            <person name="Drula E."/>
            <person name="Min B."/>
            <person name="Chaduli D."/>
            <person name="Navarro D."/>
            <person name="Favel A."/>
            <person name="Norest M."/>
            <person name="Lesage-Meessen L."/>
            <person name="Balint B."/>
            <person name="Merenyi Z."/>
            <person name="de Eugenio L."/>
            <person name="Morin E."/>
            <person name="Martinez A.T."/>
            <person name="Baldrian P."/>
            <person name="Stursova M."/>
            <person name="Martinez M.J."/>
            <person name="Novotny C."/>
            <person name="Magnuson J.K."/>
            <person name="Spatafora J.W."/>
            <person name="Maurice S."/>
            <person name="Pangilinan J."/>
            <person name="Andreopoulos W."/>
            <person name="LaButti K."/>
            <person name="Hundley H."/>
            <person name="Na H."/>
            <person name="Kuo A."/>
            <person name="Barry K."/>
            <person name="Lipzen A."/>
            <person name="Henrissat B."/>
            <person name="Riley R."/>
            <person name="Ahrendt S."/>
            <person name="Nagy L.G."/>
            <person name="Grigoriev I.V."/>
            <person name="Martin F."/>
            <person name="Rosso M.N."/>
        </authorList>
    </citation>
    <scope>NUCLEOTIDE SEQUENCE</scope>
    <source>
        <strain evidence="1">CBS 384.51</strain>
    </source>
</reference>